<evidence type="ECO:0000313" key="3">
    <source>
        <dbReference type="Proteomes" id="UP000242444"/>
    </source>
</evidence>
<proteinExistence type="predicted"/>
<dbReference type="CDD" id="cd01300">
    <property type="entry name" value="YtcJ_like"/>
    <property type="match status" value="1"/>
</dbReference>
<dbReference type="SUPFAM" id="SSF51338">
    <property type="entry name" value="Composite domain of metallo-dependent hydrolases"/>
    <property type="match status" value="1"/>
</dbReference>
<dbReference type="Gene3D" id="3.20.20.140">
    <property type="entry name" value="Metal-dependent hydrolases"/>
    <property type="match status" value="1"/>
</dbReference>
<evidence type="ECO:0000259" key="1">
    <source>
        <dbReference type="Pfam" id="PF07969"/>
    </source>
</evidence>
<reference evidence="2 3" key="1">
    <citation type="submission" date="2017-07" db="EMBL/GenBank/DDBJ databases">
        <title>Amycolatopsis antarcticus sp. nov., isolated from the surface of an Antarcticus brown macroalga.</title>
        <authorList>
            <person name="Wang J."/>
            <person name="Leiva S."/>
            <person name="Huang J."/>
            <person name="Huang Y."/>
        </authorList>
    </citation>
    <scope>NUCLEOTIDE SEQUENCE [LARGE SCALE GENOMIC DNA]</scope>
    <source>
        <strain evidence="2 3">AU-G6</strain>
    </source>
</reference>
<gene>
    <name evidence="2" type="ORF">CFN78_24760</name>
</gene>
<dbReference type="Proteomes" id="UP000242444">
    <property type="component" value="Unassembled WGS sequence"/>
</dbReference>
<dbReference type="InterPro" id="IPR011059">
    <property type="entry name" value="Metal-dep_hydrolase_composite"/>
</dbReference>
<dbReference type="GO" id="GO:0016810">
    <property type="term" value="F:hydrolase activity, acting on carbon-nitrogen (but not peptide) bonds"/>
    <property type="evidence" value="ECO:0007669"/>
    <property type="project" value="InterPro"/>
</dbReference>
<protein>
    <submittedName>
        <fullName evidence="2">Hydrolase</fullName>
    </submittedName>
</protein>
<dbReference type="Gene3D" id="2.30.40.10">
    <property type="entry name" value="Urease, subunit C, domain 1"/>
    <property type="match status" value="1"/>
</dbReference>
<dbReference type="PANTHER" id="PTHR22642">
    <property type="entry name" value="IMIDAZOLONEPROPIONASE"/>
    <property type="match status" value="1"/>
</dbReference>
<feature type="domain" description="Amidohydrolase 3" evidence="1">
    <location>
        <begin position="45"/>
        <end position="532"/>
    </location>
</feature>
<accession>A0A263CWU4</accession>
<dbReference type="EMBL" id="NKYE01000019">
    <property type="protein sequence ID" value="OZM70614.1"/>
    <property type="molecule type" value="Genomic_DNA"/>
</dbReference>
<dbReference type="Pfam" id="PF07969">
    <property type="entry name" value="Amidohydro_3"/>
    <property type="match status" value="1"/>
</dbReference>
<name>A0A263CWU4_9PSEU</name>
<dbReference type="InterPro" id="IPR032466">
    <property type="entry name" value="Metal_Hydrolase"/>
</dbReference>
<dbReference type="FunCoup" id="A0A263CWU4">
    <property type="interactions" value="24"/>
</dbReference>
<sequence>MRVDAVFENARVRTPGGVVTALAVLHGRIVALGEEAAGLSAARRVDLAGASVVPGFHDAHNHMAWFGMSLDEVPLGSAACASVEDVYEAVARRAAQQPTGSWVVGSGYDQNRLIGGHPTRHGLDRAAPGHHVRLKHTSGHMTVVNSRVLDKLDLAGVPVGGDVVRDAEGSPTGLLREQAQLLLRPLIYPTPIESVARGIANAGRRYLSEGITSVQEAGIGGGLVGETPGEAAAYQLARQRGRLHVRTTLMVAASVLHDLDHDESDDVRFGLDLGLRSGFGDDWLRIGPMKLFADGSLIGRTCAMHEDFAGDPGNRGYFQVPEDELATTIARAHRSGWQIATHAIGDRAVSVVLDAYAAALAAHPRDDHRHRIEHAAVVSEAEVRRMAGLGLIPVPQGRFVNEIGDGMRAALGPAREESCYRQRSFLDAGCVLPGSSDRPVVDGAPLLGMADLVRRRTSSGVPLAPGEALTAEQALRAYTEGSAHAAFREHDLGTLEVGKLADFVALAADPADEANLDGNRVLGTVVGGVLAYEAP</sequence>
<dbReference type="OrthoDB" id="3173428at2"/>
<keyword evidence="2" id="KW-0378">Hydrolase</keyword>
<evidence type="ECO:0000313" key="2">
    <source>
        <dbReference type="EMBL" id="OZM70614.1"/>
    </source>
</evidence>
<dbReference type="Gene3D" id="3.10.310.70">
    <property type="match status" value="1"/>
</dbReference>
<dbReference type="InterPro" id="IPR013108">
    <property type="entry name" value="Amidohydro_3"/>
</dbReference>
<dbReference type="InParanoid" id="A0A263CWU4"/>
<dbReference type="SUPFAM" id="SSF51556">
    <property type="entry name" value="Metallo-dependent hydrolases"/>
    <property type="match status" value="1"/>
</dbReference>
<dbReference type="InterPro" id="IPR033932">
    <property type="entry name" value="YtcJ-like"/>
</dbReference>
<organism evidence="2 3">
    <name type="scientific">Amycolatopsis antarctica</name>
    <dbReference type="NCBI Taxonomy" id="1854586"/>
    <lineage>
        <taxon>Bacteria</taxon>
        <taxon>Bacillati</taxon>
        <taxon>Actinomycetota</taxon>
        <taxon>Actinomycetes</taxon>
        <taxon>Pseudonocardiales</taxon>
        <taxon>Pseudonocardiaceae</taxon>
        <taxon>Amycolatopsis</taxon>
    </lineage>
</organism>
<dbReference type="PANTHER" id="PTHR22642:SF2">
    <property type="entry name" value="PROTEIN LONG AFTER FAR-RED 3"/>
    <property type="match status" value="1"/>
</dbReference>
<dbReference type="RefSeq" id="WP_094865426.1">
    <property type="nucleotide sequence ID" value="NZ_NKYE01000019.1"/>
</dbReference>
<keyword evidence="3" id="KW-1185">Reference proteome</keyword>
<dbReference type="AlphaFoldDB" id="A0A263CWU4"/>
<comment type="caution">
    <text evidence="2">The sequence shown here is derived from an EMBL/GenBank/DDBJ whole genome shotgun (WGS) entry which is preliminary data.</text>
</comment>